<dbReference type="Proteomes" id="UP001309448">
    <property type="component" value="Unassembled WGS sequence"/>
</dbReference>
<gene>
    <name evidence="1" type="ORF">P4U88_19490</name>
</gene>
<evidence type="ECO:0000313" key="2">
    <source>
        <dbReference type="Proteomes" id="UP001309448"/>
    </source>
</evidence>
<evidence type="ECO:0000313" key="1">
    <source>
        <dbReference type="EMBL" id="MED1568065.1"/>
    </source>
</evidence>
<comment type="caution">
    <text evidence="1">The sequence shown here is derived from an EMBL/GenBank/DDBJ whole genome shotgun (WGS) entry which is preliminary data.</text>
</comment>
<keyword evidence="2" id="KW-1185">Reference proteome</keyword>
<reference evidence="1 2" key="1">
    <citation type="submission" date="2023-03" db="EMBL/GenBank/DDBJ databases">
        <title>Bacillus Genome Sequencing.</title>
        <authorList>
            <person name="Dunlap C."/>
        </authorList>
    </citation>
    <scope>NUCLEOTIDE SEQUENCE [LARGE SCALE GENOMIC DNA]</scope>
    <source>
        <strain evidence="1 2">B-615</strain>
    </source>
</reference>
<sequence>MRNLAILGTALLLAGATVFFPPAGVALFVFKASVGVMAVSSCSTGKRLADTTET</sequence>
<proteinExistence type="predicted"/>
<dbReference type="RefSeq" id="WP_327920966.1">
    <property type="nucleotide sequence ID" value="NZ_JARMDB010000013.1"/>
</dbReference>
<name>A0ABU6MZV2_9BACI</name>
<accession>A0ABU6MZV2</accession>
<dbReference type="EMBL" id="JARMDB010000013">
    <property type="protein sequence ID" value="MED1568065.1"/>
    <property type="molecule type" value="Genomic_DNA"/>
</dbReference>
<protein>
    <submittedName>
        <fullName evidence="1">Uncharacterized protein</fullName>
    </submittedName>
</protein>
<organism evidence="1 2">
    <name type="scientific">Bacillus paramycoides</name>
    <dbReference type="NCBI Taxonomy" id="2026194"/>
    <lineage>
        <taxon>Bacteria</taxon>
        <taxon>Bacillati</taxon>
        <taxon>Bacillota</taxon>
        <taxon>Bacilli</taxon>
        <taxon>Bacillales</taxon>
        <taxon>Bacillaceae</taxon>
        <taxon>Bacillus</taxon>
        <taxon>Bacillus cereus group</taxon>
    </lineage>
</organism>